<reference evidence="2 3" key="1">
    <citation type="submission" date="2016-04" db="EMBL/GenBank/DDBJ databases">
        <title>Multiple horizontal gene transfer events from other fungi enriched the ability of the initially mycotrophic fungus Trichoderma (Ascomycota) to feed on dead plant biomass.</title>
        <authorList>
            <person name="Atanasova L."/>
            <person name="Chenthamara K."/>
            <person name="Zhang J."/>
            <person name="Grujic M."/>
            <person name="Henrissat B."/>
            <person name="Kuo A."/>
            <person name="Aertz A."/>
            <person name="Salamov A."/>
            <person name="Lipzen A."/>
            <person name="Labutti K."/>
            <person name="Barry K."/>
            <person name="Miao Y."/>
            <person name="Rahimi M.J."/>
            <person name="Shen Q."/>
            <person name="Grigoriev I.V."/>
            <person name="Kubicek C.P."/>
            <person name="Druzhinina I.S."/>
        </authorList>
    </citation>
    <scope>NUCLEOTIDE SEQUENCE [LARGE SCALE GENOMIC DNA]</scope>
    <source>
        <strain evidence="2 3">NJAU 4742</strain>
    </source>
</reference>
<proteinExistence type="predicted"/>
<dbReference type="PANTHER" id="PTHR41805">
    <property type="entry name" value="EXPRESSED PROTEIN"/>
    <property type="match status" value="1"/>
</dbReference>
<sequence>MAPRGASEGAGTTSEAPKKKHGFRVGPENLPDGPWRRKVDQKKRDLIHRAKVKKEYAKIKAAEEAKARPSHRDEEEDGKDEVNSAQGDAEEDNEEEGEKMHPTRQLMIKDEDMAQVGAEASGPSDGQRRRTRRPGYYEKQLKKAADRRQEADAKRKEYERRMEERAQKQAERERFKKAMAKTRDKDGKKKLGRESSLLLEKVKRLVAQK</sequence>
<feature type="compositionally biased region" description="Basic and acidic residues" evidence="1">
    <location>
        <begin position="135"/>
        <end position="193"/>
    </location>
</feature>
<evidence type="ECO:0000313" key="2">
    <source>
        <dbReference type="EMBL" id="OPB38267.1"/>
    </source>
</evidence>
<dbReference type="Proteomes" id="UP000191004">
    <property type="component" value="Unassembled WGS sequence"/>
</dbReference>
<dbReference type="PANTHER" id="PTHR41805:SF1">
    <property type="entry name" value="RRNA-PROCESSING PROTEIN FYV7"/>
    <property type="match status" value="1"/>
</dbReference>
<evidence type="ECO:0008006" key="4">
    <source>
        <dbReference type="Google" id="ProtNLM"/>
    </source>
</evidence>
<keyword evidence="3" id="KW-1185">Reference proteome</keyword>
<name>A0A1T3CAW7_9HYPO</name>
<dbReference type="EMBL" id="LVVK01000020">
    <property type="protein sequence ID" value="OPB38267.1"/>
    <property type="molecule type" value="Genomic_DNA"/>
</dbReference>
<dbReference type="AlphaFoldDB" id="A0A1T3CAW7"/>
<feature type="compositionally biased region" description="Acidic residues" evidence="1">
    <location>
        <begin position="88"/>
        <end position="97"/>
    </location>
</feature>
<evidence type="ECO:0000256" key="1">
    <source>
        <dbReference type="SAM" id="MobiDB-lite"/>
    </source>
</evidence>
<protein>
    <recommendedName>
        <fullName evidence="4">rRNA-processing protein FYV7</fullName>
    </recommendedName>
</protein>
<feature type="compositionally biased region" description="Basic and acidic residues" evidence="1">
    <location>
        <begin position="34"/>
        <end position="73"/>
    </location>
</feature>
<feature type="region of interest" description="Disordered" evidence="1">
    <location>
        <begin position="1"/>
        <end position="195"/>
    </location>
</feature>
<comment type="caution">
    <text evidence="2">The sequence shown here is derived from an EMBL/GenBank/DDBJ whole genome shotgun (WGS) entry which is preliminary data.</text>
</comment>
<accession>A0A1T3CAW7</accession>
<dbReference type="OrthoDB" id="2135053at2759"/>
<gene>
    <name evidence="2" type="ORF">A0O28_0013710</name>
</gene>
<organism evidence="2 3">
    <name type="scientific">Trichoderma guizhouense</name>
    <dbReference type="NCBI Taxonomy" id="1491466"/>
    <lineage>
        <taxon>Eukaryota</taxon>
        <taxon>Fungi</taxon>
        <taxon>Dikarya</taxon>
        <taxon>Ascomycota</taxon>
        <taxon>Pezizomycotina</taxon>
        <taxon>Sordariomycetes</taxon>
        <taxon>Hypocreomycetidae</taxon>
        <taxon>Hypocreales</taxon>
        <taxon>Hypocreaceae</taxon>
        <taxon>Trichoderma</taxon>
    </lineage>
</organism>
<evidence type="ECO:0000313" key="3">
    <source>
        <dbReference type="Proteomes" id="UP000191004"/>
    </source>
</evidence>